<organism evidence="5 6">
    <name type="scientific">Acetobacter vaccinii</name>
    <dbReference type="NCBI Taxonomy" id="2592655"/>
    <lineage>
        <taxon>Bacteria</taxon>
        <taxon>Pseudomonadati</taxon>
        <taxon>Pseudomonadota</taxon>
        <taxon>Alphaproteobacteria</taxon>
        <taxon>Acetobacterales</taxon>
        <taxon>Acetobacteraceae</taxon>
        <taxon>Acetobacter</taxon>
    </lineage>
</organism>
<dbReference type="GO" id="GO:0016854">
    <property type="term" value="F:racemase and epimerase activity"/>
    <property type="evidence" value="ECO:0007669"/>
    <property type="project" value="UniProtKB-ARBA"/>
</dbReference>
<dbReference type="InterPro" id="IPR036849">
    <property type="entry name" value="Enolase-like_C_sf"/>
</dbReference>
<dbReference type="SFLD" id="SFLDG00180">
    <property type="entry name" value="muconate_cycloisomerase"/>
    <property type="match status" value="1"/>
</dbReference>
<comment type="similarity">
    <text evidence="1">Belongs to the mandelate racemase/muconate lactonizing enzyme family.</text>
</comment>
<accession>A0A5C1YRJ2</accession>
<evidence type="ECO:0000256" key="1">
    <source>
        <dbReference type="ARBA" id="ARBA00008031"/>
    </source>
</evidence>
<evidence type="ECO:0000256" key="3">
    <source>
        <dbReference type="ARBA" id="ARBA00023235"/>
    </source>
</evidence>
<dbReference type="AlphaFoldDB" id="A0A5C1YRJ2"/>
<evidence type="ECO:0000259" key="4">
    <source>
        <dbReference type="SMART" id="SM00922"/>
    </source>
</evidence>
<dbReference type="KEGG" id="acek:FLP30_09690"/>
<dbReference type="Pfam" id="PF02746">
    <property type="entry name" value="MR_MLE_N"/>
    <property type="match status" value="1"/>
</dbReference>
<dbReference type="InterPro" id="IPR029017">
    <property type="entry name" value="Enolase-like_N"/>
</dbReference>
<dbReference type="Gene3D" id="3.30.390.10">
    <property type="entry name" value="Enolase-like, N-terminal domain"/>
    <property type="match status" value="1"/>
</dbReference>
<dbReference type="PANTHER" id="PTHR48073:SF2">
    <property type="entry name" value="O-SUCCINYLBENZOATE SYNTHASE"/>
    <property type="match status" value="1"/>
</dbReference>
<protein>
    <submittedName>
        <fullName evidence="5">Muconate cycloisomerase</fullName>
    </submittedName>
</protein>
<reference evidence="5 6" key="1">
    <citation type="submission" date="2019-09" db="EMBL/GenBank/DDBJ databases">
        <title>Genome sequencing of strain KACC 21233.</title>
        <authorList>
            <person name="Heo J."/>
            <person name="Kim S.-J."/>
            <person name="Kim J.-S."/>
            <person name="Hong S.-B."/>
            <person name="Kwon S.-W."/>
        </authorList>
    </citation>
    <scope>NUCLEOTIDE SEQUENCE [LARGE SCALE GENOMIC DNA]</scope>
    <source>
        <strain evidence="5 6">KACC 21233</strain>
    </source>
</reference>
<name>A0A5C1YRJ2_9PROT</name>
<dbReference type="SUPFAM" id="SSF51604">
    <property type="entry name" value="Enolase C-terminal domain-like"/>
    <property type="match status" value="1"/>
</dbReference>
<dbReference type="SFLD" id="SFLDS00001">
    <property type="entry name" value="Enolase"/>
    <property type="match status" value="1"/>
</dbReference>
<proteinExistence type="inferred from homology"/>
<keyword evidence="3 5" id="KW-0413">Isomerase</keyword>
<dbReference type="InterPro" id="IPR013342">
    <property type="entry name" value="Mandelate_racemase_C"/>
</dbReference>
<dbReference type="EMBL" id="CP043506">
    <property type="protein sequence ID" value="QEO18661.1"/>
    <property type="molecule type" value="Genomic_DNA"/>
</dbReference>
<evidence type="ECO:0000256" key="2">
    <source>
        <dbReference type="ARBA" id="ARBA00022723"/>
    </source>
</evidence>
<gene>
    <name evidence="5" type="ORF">FLP30_09690</name>
</gene>
<evidence type="ECO:0000313" key="5">
    <source>
        <dbReference type="EMBL" id="QEO18661.1"/>
    </source>
</evidence>
<evidence type="ECO:0000313" key="6">
    <source>
        <dbReference type="Proteomes" id="UP000324536"/>
    </source>
</evidence>
<dbReference type="GO" id="GO:0046872">
    <property type="term" value="F:metal ion binding"/>
    <property type="evidence" value="ECO:0007669"/>
    <property type="project" value="UniProtKB-KW"/>
</dbReference>
<keyword evidence="6" id="KW-1185">Reference proteome</keyword>
<dbReference type="OrthoDB" id="7511553at2"/>
<dbReference type="PANTHER" id="PTHR48073">
    <property type="entry name" value="O-SUCCINYLBENZOATE SYNTHASE-RELATED"/>
    <property type="match status" value="1"/>
</dbReference>
<keyword evidence="2" id="KW-0479">Metal-binding</keyword>
<dbReference type="SMART" id="SM00922">
    <property type="entry name" value="MR_MLE"/>
    <property type="match status" value="1"/>
</dbReference>
<dbReference type="InterPro" id="IPR029065">
    <property type="entry name" value="Enolase_C-like"/>
</dbReference>
<feature type="domain" description="Mandelate racemase/muconate lactonizing enzyme C-terminal" evidence="4">
    <location>
        <begin position="150"/>
        <end position="244"/>
    </location>
</feature>
<sequence>MKIISIEAYPFSLPTRRDFRWAGMLGQLGNFVVVRVETEGGVVGYGEATPLPDWGGDFGRHAGETIGTVITMIRTVFAPALIGTDVTAVTQAASIMDRVAVGNVYAKCALSIALYDAWGKSVGLPVYKLLGGAVRASVPVAHMVGLMPEKEALDEATLAVEDGVRALQIKGGVDAERDIRLVAALRTQFGEGIALRLDANQGYGHAKNAIAIVRRLVDAGVSLVEQPSEGVRYMADVTAASAVPIVADESCWDIHDAVDVLHARAADCISIYLAKAGGFSGACKVADLADAAMVRCDVNGSIESAIGTAANVHFALARPAVSLPAVITISAPAGRHPYRVAGHYYDDDILTEPMQVQDGAILPLDAPGLGISIDEDKLQAFRCDK</sequence>
<dbReference type="Pfam" id="PF13378">
    <property type="entry name" value="MR_MLE_C"/>
    <property type="match status" value="1"/>
</dbReference>
<dbReference type="GO" id="GO:0006518">
    <property type="term" value="P:peptide metabolic process"/>
    <property type="evidence" value="ECO:0007669"/>
    <property type="project" value="UniProtKB-ARBA"/>
</dbReference>
<dbReference type="SUPFAM" id="SSF54826">
    <property type="entry name" value="Enolase N-terminal domain-like"/>
    <property type="match status" value="1"/>
</dbReference>
<dbReference type="Gene3D" id="3.20.20.120">
    <property type="entry name" value="Enolase-like C-terminal domain"/>
    <property type="match status" value="1"/>
</dbReference>
<dbReference type="InterPro" id="IPR013341">
    <property type="entry name" value="Mandelate_racemase_N_dom"/>
</dbReference>
<dbReference type="Proteomes" id="UP000324536">
    <property type="component" value="Chromosome"/>
</dbReference>